<dbReference type="Proteomes" id="UP000034207">
    <property type="component" value="Unassembled WGS sequence"/>
</dbReference>
<name>A0A0G0P6H8_UNCC2</name>
<sequence>MGQNSIVRLREVLRLATEREYMKEMVKSIIRILAQDQKVELTEDEVEKGSNQIMFNMIEHAYEKFNLDAEAKVDMTPEDMAKQIVGNYHHIGGSGDNAEMIET</sequence>
<reference evidence="1 2" key="1">
    <citation type="journal article" date="2015" name="Nature">
        <title>rRNA introns, odd ribosomes, and small enigmatic genomes across a large radiation of phyla.</title>
        <authorList>
            <person name="Brown C.T."/>
            <person name="Hug L.A."/>
            <person name="Thomas B.C."/>
            <person name="Sharon I."/>
            <person name="Castelle C.J."/>
            <person name="Singh A."/>
            <person name="Wilkins M.J."/>
            <person name="Williams K.H."/>
            <person name="Banfield J.F."/>
        </authorList>
    </citation>
    <scope>NUCLEOTIDE SEQUENCE [LARGE SCALE GENOMIC DNA]</scope>
</reference>
<evidence type="ECO:0000313" key="2">
    <source>
        <dbReference type="Proteomes" id="UP000034207"/>
    </source>
</evidence>
<evidence type="ECO:0000313" key="1">
    <source>
        <dbReference type="EMBL" id="KKQ93714.1"/>
    </source>
</evidence>
<accession>A0A0G0P6H8</accession>
<proteinExistence type="predicted"/>
<dbReference type="STRING" id="1618345.UT18_C0016G0010"/>
<gene>
    <name evidence="1" type="ORF">UT18_C0016G0010</name>
</gene>
<protein>
    <submittedName>
        <fullName evidence="1">Uncharacterized protein</fullName>
    </submittedName>
</protein>
<organism evidence="1 2">
    <name type="scientific">candidate division CPR2 bacterium GW2011_GWC2_39_10</name>
    <dbReference type="NCBI Taxonomy" id="1618345"/>
    <lineage>
        <taxon>Bacteria</taxon>
        <taxon>Bacteria division CPR2</taxon>
    </lineage>
</organism>
<dbReference type="EMBL" id="LBVV01000016">
    <property type="protein sequence ID" value="KKQ93714.1"/>
    <property type="molecule type" value="Genomic_DNA"/>
</dbReference>
<dbReference type="AlphaFoldDB" id="A0A0G0P6H8"/>
<comment type="caution">
    <text evidence="1">The sequence shown here is derived from an EMBL/GenBank/DDBJ whole genome shotgun (WGS) entry which is preliminary data.</text>
</comment>